<proteinExistence type="inferred from homology"/>
<comment type="similarity">
    <text evidence="4">Belongs to the NapD family.</text>
</comment>
<comment type="function">
    <text evidence="4">Chaperone for NapA, the catalytic subunit of the periplasmic nitrate reductase. It binds directly and specifically to the twin-arginine signal peptide of NapA, preventing premature interaction with the Tat translocase and premature export.</text>
</comment>
<dbReference type="HOGENOM" id="CLU_155794_4_1_6"/>
<evidence type="ECO:0000256" key="4">
    <source>
        <dbReference type="HAMAP-Rule" id="MF_02200"/>
    </source>
</evidence>
<dbReference type="RefSeq" id="WP_002690210.1">
    <property type="nucleotide sequence ID" value="NZ_JH600070.1"/>
</dbReference>
<evidence type="ECO:0000256" key="3">
    <source>
        <dbReference type="ARBA" id="ARBA00023186"/>
    </source>
</evidence>
<keyword evidence="2 4" id="KW-0963">Cytoplasm</keyword>
<dbReference type="Pfam" id="PF03927">
    <property type="entry name" value="NapD"/>
    <property type="match status" value="1"/>
</dbReference>
<dbReference type="GO" id="GO:0005048">
    <property type="term" value="F:signal sequence binding"/>
    <property type="evidence" value="ECO:0007669"/>
    <property type="project" value="UniProtKB-UniRule"/>
</dbReference>
<evidence type="ECO:0000313" key="5">
    <source>
        <dbReference type="EMBL" id="EIJ43217.1"/>
    </source>
</evidence>
<evidence type="ECO:0000256" key="1">
    <source>
        <dbReference type="ARBA" id="ARBA00004496"/>
    </source>
</evidence>
<accession>I3CHX4</accession>
<dbReference type="PANTHER" id="PTHR38603">
    <property type="entry name" value="CHAPERONE NAPD"/>
    <property type="match status" value="1"/>
</dbReference>
<dbReference type="GO" id="GO:0005737">
    <property type="term" value="C:cytoplasm"/>
    <property type="evidence" value="ECO:0007669"/>
    <property type="project" value="UniProtKB-SubCell"/>
</dbReference>
<evidence type="ECO:0000313" key="6">
    <source>
        <dbReference type="Proteomes" id="UP000005744"/>
    </source>
</evidence>
<gene>
    <name evidence="4" type="primary">napD</name>
    <name evidence="5" type="ORF">BegalDRAFT_2364</name>
</gene>
<name>I3CHX4_9GAMM</name>
<sequence>MNIAGVIVHASPRYKTQVRESLQTLQGVEVHFETPDGRFIVTIEEEEQAIVADTIMNLHKLDGVLSAAMVYQHSEPDEEVENEK</sequence>
<dbReference type="InterPro" id="IPR005623">
    <property type="entry name" value="Chaperone_NapD_NO3_reduct"/>
</dbReference>
<dbReference type="EMBL" id="JH600070">
    <property type="protein sequence ID" value="EIJ43217.1"/>
    <property type="molecule type" value="Genomic_DNA"/>
</dbReference>
<protein>
    <recommendedName>
        <fullName evidence="4">Chaperone NapD</fullName>
    </recommendedName>
    <alternativeName>
        <fullName evidence="4">NapA signal peptide-binding chaperone NapD</fullName>
    </alternativeName>
</protein>
<dbReference type="OrthoDB" id="5770785at2"/>
<evidence type="ECO:0000256" key="2">
    <source>
        <dbReference type="ARBA" id="ARBA00022490"/>
    </source>
</evidence>
<keyword evidence="3 4" id="KW-0143">Chaperone</keyword>
<dbReference type="eggNOG" id="COG3062">
    <property type="taxonomic scope" value="Bacteria"/>
</dbReference>
<comment type="subunit">
    <text evidence="4">Interacts with the cytoplasmic NapA precursor.</text>
</comment>
<dbReference type="PANTHER" id="PTHR38603:SF1">
    <property type="entry name" value="CHAPERONE NAPD"/>
    <property type="match status" value="1"/>
</dbReference>
<dbReference type="Gene3D" id="3.30.70.920">
    <property type="match status" value="1"/>
</dbReference>
<keyword evidence="6" id="KW-1185">Reference proteome</keyword>
<dbReference type="GO" id="GO:0051224">
    <property type="term" value="P:negative regulation of protein transport"/>
    <property type="evidence" value="ECO:0007669"/>
    <property type="project" value="UniProtKB-UniRule"/>
</dbReference>
<dbReference type="HAMAP" id="MF_02200">
    <property type="entry name" value="NapD"/>
    <property type="match status" value="1"/>
</dbReference>
<dbReference type="Proteomes" id="UP000005744">
    <property type="component" value="Unassembled WGS sequence"/>
</dbReference>
<organism evidence="5 6">
    <name type="scientific">Beggiatoa alba B18LD</name>
    <dbReference type="NCBI Taxonomy" id="395493"/>
    <lineage>
        <taxon>Bacteria</taxon>
        <taxon>Pseudomonadati</taxon>
        <taxon>Pseudomonadota</taxon>
        <taxon>Gammaproteobacteria</taxon>
        <taxon>Thiotrichales</taxon>
        <taxon>Thiotrichaceae</taxon>
        <taxon>Beggiatoa</taxon>
    </lineage>
</organism>
<dbReference type="STRING" id="395493.BegalDRAFT_2364"/>
<reference evidence="5 6" key="1">
    <citation type="submission" date="2011-11" db="EMBL/GenBank/DDBJ databases">
        <title>Improved High-Quality Draft sequence of Beggiatoa alba B18lD.</title>
        <authorList>
            <consortium name="US DOE Joint Genome Institute"/>
            <person name="Lucas S."/>
            <person name="Han J."/>
            <person name="Lapidus A."/>
            <person name="Cheng J.-F."/>
            <person name="Goodwin L."/>
            <person name="Pitluck S."/>
            <person name="Peters L."/>
            <person name="Mikhailova N."/>
            <person name="Held B."/>
            <person name="Detter J.C."/>
            <person name="Han C."/>
            <person name="Tapia R."/>
            <person name="Land M."/>
            <person name="Hauser L."/>
            <person name="Kyrpides N."/>
            <person name="Ivanova N."/>
            <person name="Pagani I."/>
            <person name="Samuel K."/>
            <person name="Teske A."/>
            <person name="Mueller J."/>
            <person name="Woyke T."/>
        </authorList>
    </citation>
    <scope>NUCLEOTIDE SEQUENCE [LARGE SCALE GENOMIC DNA]</scope>
    <source>
        <strain evidence="5 6">B18LD</strain>
    </source>
</reference>
<comment type="subcellular location">
    <subcellularLocation>
        <location evidence="1 4">Cytoplasm</location>
    </subcellularLocation>
</comment>
<dbReference type="AlphaFoldDB" id="I3CHX4"/>